<evidence type="ECO:0000256" key="1">
    <source>
        <dbReference type="SAM" id="Phobius"/>
    </source>
</evidence>
<feature type="transmembrane region" description="Helical" evidence="1">
    <location>
        <begin position="151"/>
        <end position="177"/>
    </location>
</feature>
<evidence type="ECO:0000313" key="2">
    <source>
        <dbReference type="EMBL" id="GAG54642.1"/>
    </source>
</evidence>
<keyword evidence="1" id="KW-0472">Membrane</keyword>
<feature type="transmembrane region" description="Helical" evidence="1">
    <location>
        <begin position="68"/>
        <end position="88"/>
    </location>
</feature>
<evidence type="ECO:0008006" key="3">
    <source>
        <dbReference type="Google" id="ProtNLM"/>
    </source>
</evidence>
<name>X0Z8F1_9ZZZZ</name>
<feature type="transmembrane region" description="Helical" evidence="1">
    <location>
        <begin position="100"/>
        <end position="118"/>
    </location>
</feature>
<keyword evidence="1" id="KW-0812">Transmembrane</keyword>
<dbReference type="EMBL" id="BART01007180">
    <property type="protein sequence ID" value="GAG54642.1"/>
    <property type="molecule type" value="Genomic_DNA"/>
</dbReference>
<sequence length="312" mass="35124">MKKKISAKCLFFSAAAFCAGASIYLYLIFDLVYKGESFAFAVSSALFGDFPEAVLNVKTGWSFFKVNAALASLNFISFVAPFAIVGWVNMRRELDGTSTFFVGGLTFLHFIFVARYAVPDQFMFMLPILLLIMLAVSLGMKTLCEFNKKRFVIVTAIVSCVIPLIIYVNFLSILSFFEITVTRKTTRPFRNEVRYWAVPWKHNECSAEHFAAAALNEAAPNGMIISDSTSYYSLLLVQKRDQKSPGVTIQSVLESDQGFSVPEYRNKILSIGVYTVLPEITFFPESIQPHIKFIRDESAVLYRAVWSDNLPL</sequence>
<reference evidence="2" key="1">
    <citation type="journal article" date="2014" name="Front. Microbiol.">
        <title>High frequency of phylogenetically diverse reductive dehalogenase-homologous genes in deep subseafloor sedimentary metagenomes.</title>
        <authorList>
            <person name="Kawai M."/>
            <person name="Futagami T."/>
            <person name="Toyoda A."/>
            <person name="Takaki Y."/>
            <person name="Nishi S."/>
            <person name="Hori S."/>
            <person name="Arai W."/>
            <person name="Tsubouchi T."/>
            <person name="Morono Y."/>
            <person name="Uchiyama I."/>
            <person name="Ito T."/>
            <person name="Fujiyama A."/>
            <person name="Inagaki F."/>
            <person name="Takami H."/>
        </authorList>
    </citation>
    <scope>NUCLEOTIDE SEQUENCE</scope>
    <source>
        <strain evidence="2">Expedition CK06-06</strain>
    </source>
</reference>
<accession>X0Z8F1</accession>
<dbReference type="AlphaFoldDB" id="X0Z8F1"/>
<organism evidence="2">
    <name type="scientific">marine sediment metagenome</name>
    <dbReference type="NCBI Taxonomy" id="412755"/>
    <lineage>
        <taxon>unclassified sequences</taxon>
        <taxon>metagenomes</taxon>
        <taxon>ecological metagenomes</taxon>
    </lineage>
</organism>
<feature type="transmembrane region" description="Helical" evidence="1">
    <location>
        <begin position="9"/>
        <end position="29"/>
    </location>
</feature>
<gene>
    <name evidence="2" type="ORF">S01H4_16373</name>
</gene>
<proteinExistence type="predicted"/>
<feature type="transmembrane region" description="Helical" evidence="1">
    <location>
        <begin position="124"/>
        <end position="144"/>
    </location>
</feature>
<protein>
    <recommendedName>
        <fullName evidence="3">Glycosyltransferase RgtA/B/C/D-like domain-containing protein</fullName>
    </recommendedName>
</protein>
<comment type="caution">
    <text evidence="2">The sequence shown here is derived from an EMBL/GenBank/DDBJ whole genome shotgun (WGS) entry which is preliminary data.</text>
</comment>
<keyword evidence="1" id="KW-1133">Transmembrane helix</keyword>